<dbReference type="InterPro" id="IPR035906">
    <property type="entry name" value="MetI-like_sf"/>
</dbReference>
<keyword evidence="4 7" id="KW-0812">Transmembrane</keyword>
<gene>
    <name evidence="10" type="ORF">HMPREF0620_0954</name>
</gene>
<reference evidence="10 11" key="1">
    <citation type="submission" date="2010-12" db="EMBL/GenBank/DDBJ databases">
        <authorList>
            <person name="Muzny D."/>
            <person name="Qin X."/>
            <person name="Buhay C."/>
            <person name="Dugan-Rocha S."/>
            <person name="Ding Y."/>
            <person name="Chen G."/>
            <person name="Hawes A."/>
            <person name="Holder M."/>
            <person name="Jhangiani S."/>
            <person name="Johnson A."/>
            <person name="Khan Z."/>
            <person name="Li Z."/>
            <person name="Liu W."/>
            <person name="Liu X."/>
            <person name="Perez L."/>
            <person name="Shen H."/>
            <person name="Wang Q."/>
            <person name="Watt J."/>
            <person name="Xi L."/>
            <person name="Xin Y."/>
            <person name="Zhou J."/>
            <person name="Deng J."/>
            <person name="Jiang H."/>
            <person name="Liu Y."/>
            <person name="Qu J."/>
            <person name="Song X.-Z."/>
            <person name="Zhang L."/>
            <person name="Villasana D."/>
            <person name="Johnson A."/>
            <person name="Liu J."/>
            <person name="Liyanage D."/>
            <person name="Lorensuhewa L."/>
            <person name="Robinson T."/>
            <person name="Song A."/>
            <person name="Song B.-B."/>
            <person name="Dinh H."/>
            <person name="Thornton R."/>
            <person name="Coyle M."/>
            <person name="Francisco L."/>
            <person name="Jackson L."/>
            <person name="Javaid M."/>
            <person name="Korchina V."/>
            <person name="Kovar C."/>
            <person name="Mata R."/>
            <person name="Mathew T."/>
            <person name="Ngo R."/>
            <person name="Nguyen L."/>
            <person name="Nguyen N."/>
            <person name="Okwuonu G."/>
            <person name="Ongeri F."/>
            <person name="Pham C."/>
            <person name="Simmons D."/>
            <person name="Wilczek-Boney K."/>
            <person name="Hale W."/>
            <person name="Jakkamsetti A."/>
            <person name="Pham P."/>
            <person name="Ruth R."/>
            <person name="San Lucas F."/>
            <person name="Warren J."/>
            <person name="Zhang J."/>
            <person name="Zhao Z."/>
            <person name="Zhou C."/>
            <person name="Zhu D."/>
            <person name="Lee S."/>
            <person name="Bess C."/>
            <person name="Blankenburg K."/>
            <person name="Forbes L."/>
            <person name="Fu Q."/>
            <person name="Gubbala S."/>
            <person name="Hirani K."/>
            <person name="Jayaseelan J.C."/>
            <person name="Lara F."/>
            <person name="Munidasa M."/>
            <person name="Palculict T."/>
            <person name="Patil S."/>
            <person name="Pu L.-L."/>
            <person name="Saada N."/>
            <person name="Tang L."/>
            <person name="Weissenberger G."/>
            <person name="Zhu Y."/>
            <person name="Hemphill L."/>
            <person name="Shang Y."/>
            <person name="Youmans B."/>
            <person name="Ayvaz T."/>
            <person name="Ross M."/>
            <person name="Santibanez J."/>
            <person name="Aqrawi P."/>
            <person name="Gross S."/>
            <person name="Joshi V."/>
            <person name="Fowler G."/>
            <person name="Nazareth L."/>
            <person name="Reid J."/>
            <person name="Worley K."/>
            <person name="Petrosino J."/>
            <person name="Highlander S."/>
            <person name="Gibbs R."/>
        </authorList>
    </citation>
    <scope>NUCLEOTIDE SEQUENCE [LARGE SCALE GENOMIC DNA]</scope>
    <source>
        <strain evidence="10 11">DSM 10105</strain>
    </source>
</reference>
<feature type="transmembrane region" description="Helical" evidence="7">
    <location>
        <begin position="155"/>
        <end position="179"/>
    </location>
</feature>
<keyword evidence="11" id="KW-1185">Reference proteome</keyword>
<feature type="transmembrane region" description="Helical" evidence="7">
    <location>
        <begin position="214"/>
        <end position="233"/>
    </location>
</feature>
<keyword evidence="3" id="KW-1003">Cell membrane</keyword>
<dbReference type="HOGENOM" id="CLU_028518_1_4_11"/>
<evidence type="ECO:0000256" key="4">
    <source>
        <dbReference type="ARBA" id="ARBA00022692"/>
    </source>
</evidence>
<feature type="domain" description="ABC transmembrane type-1" evidence="9">
    <location>
        <begin position="149"/>
        <end position="336"/>
    </location>
</feature>
<dbReference type="KEGG" id="pdo:PSDT_0687"/>
<dbReference type="Proteomes" id="UP000004946">
    <property type="component" value="Chromosome"/>
</dbReference>
<dbReference type="SUPFAM" id="SSF161098">
    <property type="entry name" value="MetI-like"/>
    <property type="match status" value="1"/>
</dbReference>
<dbReference type="PANTHER" id="PTHR43386">
    <property type="entry name" value="OLIGOPEPTIDE TRANSPORT SYSTEM PERMEASE PROTEIN APPC"/>
    <property type="match status" value="1"/>
</dbReference>
<keyword evidence="5 7" id="KW-1133">Transmembrane helix</keyword>
<feature type="transmembrane region" description="Helical" evidence="7">
    <location>
        <begin position="191"/>
        <end position="208"/>
    </location>
</feature>
<keyword evidence="2 7" id="KW-0813">Transport</keyword>
<dbReference type="InterPro" id="IPR050366">
    <property type="entry name" value="BP-dependent_transpt_permease"/>
</dbReference>
<dbReference type="RefSeq" id="WP_006289337.1">
    <property type="nucleotide sequence ID" value="NZ_AP012333.1"/>
</dbReference>
<feature type="transmembrane region" description="Helical" evidence="7">
    <location>
        <begin position="264"/>
        <end position="286"/>
    </location>
</feature>
<evidence type="ECO:0000256" key="1">
    <source>
        <dbReference type="ARBA" id="ARBA00004651"/>
    </source>
</evidence>
<comment type="subcellular location">
    <subcellularLocation>
        <location evidence="1 7">Cell membrane</location>
        <topology evidence="1 7">Multi-pass membrane protein</topology>
    </subcellularLocation>
</comment>
<feature type="region of interest" description="Disordered" evidence="8">
    <location>
        <begin position="20"/>
        <end position="43"/>
    </location>
</feature>
<dbReference type="CDD" id="cd06261">
    <property type="entry name" value="TM_PBP2"/>
    <property type="match status" value="1"/>
</dbReference>
<dbReference type="EMBL" id="AEON01000001">
    <property type="protein sequence ID" value="EFT83949.1"/>
    <property type="molecule type" value="Genomic_DNA"/>
</dbReference>
<evidence type="ECO:0000256" key="6">
    <source>
        <dbReference type="ARBA" id="ARBA00023136"/>
    </source>
</evidence>
<evidence type="ECO:0000259" key="9">
    <source>
        <dbReference type="PROSITE" id="PS50928"/>
    </source>
</evidence>
<proteinExistence type="inferred from homology"/>
<dbReference type="InterPro" id="IPR025966">
    <property type="entry name" value="OppC_N"/>
</dbReference>
<comment type="caution">
    <text evidence="10">The sequence shown here is derived from an EMBL/GenBank/DDBJ whole genome shotgun (WGS) entry which is preliminary data.</text>
</comment>
<dbReference type="GO" id="GO:0005886">
    <property type="term" value="C:plasma membrane"/>
    <property type="evidence" value="ECO:0007669"/>
    <property type="project" value="UniProtKB-SubCell"/>
</dbReference>
<comment type="similarity">
    <text evidence="7">Belongs to the binding-protein-dependent transport system permease family.</text>
</comment>
<name>E6JZ59_PARDN</name>
<dbReference type="InterPro" id="IPR000515">
    <property type="entry name" value="MetI-like"/>
</dbReference>
<feature type="transmembrane region" description="Helical" evidence="7">
    <location>
        <begin position="323"/>
        <end position="344"/>
    </location>
</feature>
<organism evidence="10 11">
    <name type="scientific">Parascardovia denticolens DSM 10105 = JCM 12538</name>
    <dbReference type="NCBI Taxonomy" id="864564"/>
    <lineage>
        <taxon>Bacteria</taxon>
        <taxon>Bacillati</taxon>
        <taxon>Actinomycetota</taxon>
        <taxon>Actinomycetes</taxon>
        <taxon>Bifidobacteriales</taxon>
        <taxon>Bifidobacteriaceae</taxon>
        <taxon>Parascardovia</taxon>
    </lineage>
</organism>
<dbReference type="Pfam" id="PF00528">
    <property type="entry name" value="BPD_transp_1"/>
    <property type="match status" value="1"/>
</dbReference>
<dbReference type="Gene3D" id="1.10.3720.10">
    <property type="entry name" value="MetI-like"/>
    <property type="match status" value="1"/>
</dbReference>
<sequence length="355" mass="38248">MEDQDRIERIELGEELEYSQTDKTQATRVQVDQEQPGQPQAGQVLPGQERFVALVDEDGLQEVDAVDTHAPSSSLLADTWRSLRRNPLFFISTALILFIVVVALFPRLFTHTDPIYCELGNSLQPARAGHPFGFDLQGCDIYARVIYGTRTSVSIGVLATLLVVLIGGVIGALAGFFGGWVDALLSRVTDVFFAIPLLLGAIVVLQMFKNNGSIWKIILVMAIFGWVSVARIARGAVMEAKNLEFNTAATALGSSRTRNLVHHIIPNALAPVIVVGTTSLGTYIVLEATLSFLGLGLPISTVSWGADIATAQQLLSTSNAIVLVYPSAALAITVLAFIMMGDAVRDALDPKSRTE</sequence>
<dbReference type="PROSITE" id="PS50928">
    <property type="entry name" value="ABC_TM1"/>
    <property type="match status" value="1"/>
</dbReference>
<evidence type="ECO:0000256" key="8">
    <source>
        <dbReference type="SAM" id="MobiDB-lite"/>
    </source>
</evidence>
<evidence type="ECO:0000256" key="7">
    <source>
        <dbReference type="RuleBase" id="RU363032"/>
    </source>
</evidence>
<feature type="transmembrane region" description="Helical" evidence="7">
    <location>
        <begin position="88"/>
        <end position="109"/>
    </location>
</feature>
<evidence type="ECO:0000256" key="3">
    <source>
        <dbReference type="ARBA" id="ARBA00022475"/>
    </source>
</evidence>
<dbReference type="GO" id="GO:0055085">
    <property type="term" value="P:transmembrane transport"/>
    <property type="evidence" value="ECO:0007669"/>
    <property type="project" value="InterPro"/>
</dbReference>
<accession>E6JZ59</accession>
<evidence type="ECO:0000313" key="11">
    <source>
        <dbReference type="Proteomes" id="UP000004946"/>
    </source>
</evidence>
<evidence type="ECO:0000256" key="5">
    <source>
        <dbReference type="ARBA" id="ARBA00022989"/>
    </source>
</evidence>
<dbReference type="Pfam" id="PF12911">
    <property type="entry name" value="OppC_N"/>
    <property type="match status" value="1"/>
</dbReference>
<dbReference type="AlphaFoldDB" id="E6JZ59"/>
<keyword evidence="6 7" id="KW-0472">Membrane</keyword>
<dbReference type="PATRIC" id="fig|864564.6.peg.758"/>
<feature type="compositionally biased region" description="Polar residues" evidence="8">
    <location>
        <begin position="20"/>
        <end position="41"/>
    </location>
</feature>
<dbReference type="PANTHER" id="PTHR43386:SF6">
    <property type="entry name" value="ABC TRANSPORTER PERMEASE PROTEIN"/>
    <property type="match status" value="1"/>
</dbReference>
<protein>
    <submittedName>
        <fullName evidence="10">ABC transporter, permease protein</fullName>
    </submittedName>
</protein>
<dbReference type="eggNOG" id="COG1173">
    <property type="taxonomic scope" value="Bacteria"/>
</dbReference>
<evidence type="ECO:0000313" key="10">
    <source>
        <dbReference type="EMBL" id="EFT83949.1"/>
    </source>
</evidence>
<evidence type="ECO:0000256" key="2">
    <source>
        <dbReference type="ARBA" id="ARBA00022448"/>
    </source>
</evidence>